<dbReference type="Proteomes" id="UP000327013">
    <property type="component" value="Chromosome 3"/>
</dbReference>
<keyword evidence="3" id="KW-1185">Reference proteome</keyword>
<dbReference type="EMBL" id="CM017323">
    <property type="protein sequence ID" value="KAE8022614.1"/>
    <property type="molecule type" value="Genomic_DNA"/>
</dbReference>
<proteinExistence type="predicted"/>
<evidence type="ECO:0000313" key="2">
    <source>
        <dbReference type="EMBL" id="KAE8022614.1"/>
    </source>
</evidence>
<organism evidence="2 3">
    <name type="scientific">Carpinus fangiana</name>
    <dbReference type="NCBI Taxonomy" id="176857"/>
    <lineage>
        <taxon>Eukaryota</taxon>
        <taxon>Viridiplantae</taxon>
        <taxon>Streptophyta</taxon>
        <taxon>Embryophyta</taxon>
        <taxon>Tracheophyta</taxon>
        <taxon>Spermatophyta</taxon>
        <taxon>Magnoliopsida</taxon>
        <taxon>eudicotyledons</taxon>
        <taxon>Gunneridae</taxon>
        <taxon>Pentapetalae</taxon>
        <taxon>rosids</taxon>
        <taxon>fabids</taxon>
        <taxon>Fagales</taxon>
        <taxon>Betulaceae</taxon>
        <taxon>Carpinus</taxon>
    </lineage>
</organism>
<reference evidence="2 3" key="1">
    <citation type="submission" date="2019-06" db="EMBL/GenBank/DDBJ databases">
        <title>A chromosomal-level reference genome of Carpinus fangiana (Coryloideae, Betulaceae).</title>
        <authorList>
            <person name="Yang X."/>
            <person name="Wang Z."/>
            <person name="Zhang L."/>
            <person name="Hao G."/>
            <person name="Liu J."/>
            <person name="Yang Y."/>
        </authorList>
    </citation>
    <scope>NUCLEOTIDE SEQUENCE [LARGE SCALE GENOMIC DNA]</scope>
    <source>
        <strain evidence="2">Cfa_2016G</strain>
        <tissue evidence="2">Leaf</tissue>
    </source>
</reference>
<evidence type="ECO:0000313" key="3">
    <source>
        <dbReference type="Proteomes" id="UP000327013"/>
    </source>
</evidence>
<accession>A0A5N6R1X8</accession>
<sequence length="66" mass="7401">MNNSPPGRRNPVEPWNSGGKPHLDARRWKKNNINDVDTVNKFSSATSLVWRVGPYDPTITLPKASD</sequence>
<evidence type="ECO:0000256" key="1">
    <source>
        <dbReference type="SAM" id="MobiDB-lite"/>
    </source>
</evidence>
<protein>
    <submittedName>
        <fullName evidence="2">Uncharacterized protein</fullName>
    </submittedName>
</protein>
<feature type="region of interest" description="Disordered" evidence="1">
    <location>
        <begin position="1"/>
        <end position="26"/>
    </location>
</feature>
<name>A0A5N6R1X8_9ROSI</name>
<dbReference type="AlphaFoldDB" id="A0A5N6R1X8"/>
<gene>
    <name evidence="2" type="ORF">FH972_008399</name>
</gene>